<keyword evidence="4" id="KW-0378">Hydrolase</keyword>
<evidence type="ECO:0000313" key="9">
    <source>
        <dbReference type="Proteomes" id="UP000289411"/>
    </source>
</evidence>
<reference evidence="8 9" key="1">
    <citation type="submission" date="2018-09" db="EMBL/GenBank/DDBJ databases">
        <authorList>
            <person name="Grouzdev D.S."/>
            <person name="Krutkina M.S."/>
        </authorList>
    </citation>
    <scope>NUCLEOTIDE SEQUENCE [LARGE SCALE GENOMIC DNA]</scope>
    <source>
        <strain evidence="8 9">RmlP001</strain>
    </source>
</reference>
<feature type="domain" description="Endoribonuclease YicC-like C-terminal" evidence="7">
    <location>
        <begin position="174"/>
        <end position="288"/>
    </location>
</feature>
<comment type="cofactor">
    <cofactor evidence="1">
        <name>a divalent metal cation</name>
        <dbReference type="ChEBI" id="CHEBI:60240"/>
    </cofactor>
</comment>
<dbReference type="NCBIfam" id="TIGR00255">
    <property type="entry name" value="YicC/YloC family endoribonuclease"/>
    <property type="match status" value="1"/>
</dbReference>
<comment type="similarity">
    <text evidence="5">Belongs to the YicC/YloC family.</text>
</comment>
<evidence type="ECO:0000256" key="5">
    <source>
        <dbReference type="ARBA" id="ARBA00035648"/>
    </source>
</evidence>
<accession>A0A4Q2RGY2</accession>
<keyword evidence="2" id="KW-0540">Nuclease</keyword>
<protein>
    <submittedName>
        <fullName evidence="8">YicC family protein</fullName>
    </submittedName>
</protein>
<evidence type="ECO:0000256" key="2">
    <source>
        <dbReference type="ARBA" id="ARBA00022722"/>
    </source>
</evidence>
<dbReference type="InterPro" id="IPR013527">
    <property type="entry name" value="YicC-like_N"/>
</dbReference>
<dbReference type="PANTHER" id="PTHR30636:SF3">
    <property type="entry name" value="UPF0701 PROTEIN YICC"/>
    <property type="match status" value="1"/>
</dbReference>
<sequence length="288" mass="30019">MTGYARSSGQVGAASWSWELKSVNGKGLELRLRLPPGLDALDAPSRARLAGRLTRGTIQVGLTLQRPRPEQSIRIDEAKLAALVAAVAGLALPPSIAPATLDGLLALPGIVEVTERAEETGDTLVPAVLAGLDAALDSLCAMRAGEGEALGGILSDRLSGIARLIASADAVPGRMPEAVRGRLARRVAELSGAVPGLDPVRLHQEAVLLAAKADVREELDRLALHRSAAAALLAEGGAVGRRLDFLAQELGREAGTLCAKSNDADLTAIGLALRTEIEQFREQVQNLE</sequence>
<keyword evidence="3" id="KW-0255">Endonuclease</keyword>
<reference evidence="8 9" key="2">
    <citation type="submission" date="2019-02" db="EMBL/GenBank/DDBJ databases">
        <title>'Lichenibacterium ramalinii' gen. nov. sp. nov., 'Lichenibacterium minor' gen. nov. sp. nov.</title>
        <authorList>
            <person name="Pankratov T."/>
        </authorList>
    </citation>
    <scope>NUCLEOTIDE SEQUENCE [LARGE SCALE GENOMIC DNA]</scope>
    <source>
        <strain evidence="8 9">RmlP001</strain>
    </source>
</reference>
<dbReference type="EMBL" id="QYBC01000004">
    <property type="protein sequence ID" value="RYB06323.1"/>
    <property type="molecule type" value="Genomic_DNA"/>
</dbReference>
<dbReference type="GO" id="GO:0016787">
    <property type="term" value="F:hydrolase activity"/>
    <property type="evidence" value="ECO:0007669"/>
    <property type="project" value="UniProtKB-KW"/>
</dbReference>
<gene>
    <name evidence="8" type="ORF">D3272_06100</name>
</gene>
<name>A0A4Q2RGY2_9HYPH</name>
<dbReference type="Pfam" id="PF08340">
    <property type="entry name" value="YicC-like_C"/>
    <property type="match status" value="1"/>
</dbReference>
<dbReference type="Proteomes" id="UP000289411">
    <property type="component" value="Unassembled WGS sequence"/>
</dbReference>
<evidence type="ECO:0000259" key="7">
    <source>
        <dbReference type="Pfam" id="PF08340"/>
    </source>
</evidence>
<dbReference type="PANTHER" id="PTHR30636">
    <property type="entry name" value="UPF0701 PROTEIN YICC"/>
    <property type="match status" value="1"/>
</dbReference>
<dbReference type="OrthoDB" id="9771229at2"/>
<evidence type="ECO:0000313" key="8">
    <source>
        <dbReference type="EMBL" id="RYB06323.1"/>
    </source>
</evidence>
<dbReference type="Pfam" id="PF03755">
    <property type="entry name" value="YicC-like_N"/>
    <property type="match status" value="1"/>
</dbReference>
<evidence type="ECO:0000256" key="1">
    <source>
        <dbReference type="ARBA" id="ARBA00001968"/>
    </source>
</evidence>
<comment type="caution">
    <text evidence="8">The sequence shown here is derived from an EMBL/GenBank/DDBJ whole genome shotgun (WGS) entry which is preliminary data.</text>
</comment>
<feature type="domain" description="Endoribonuclease YicC-like N-terminal" evidence="6">
    <location>
        <begin position="1"/>
        <end position="150"/>
    </location>
</feature>
<dbReference type="InterPro" id="IPR005229">
    <property type="entry name" value="YicC/YloC-like"/>
</dbReference>
<evidence type="ECO:0000259" key="6">
    <source>
        <dbReference type="Pfam" id="PF03755"/>
    </source>
</evidence>
<dbReference type="GO" id="GO:0004521">
    <property type="term" value="F:RNA endonuclease activity"/>
    <property type="evidence" value="ECO:0007669"/>
    <property type="project" value="InterPro"/>
</dbReference>
<keyword evidence="9" id="KW-1185">Reference proteome</keyword>
<evidence type="ECO:0000256" key="3">
    <source>
        <dbReference type="ARBA" id="ARBA00022759"/>
    </source>
</evidence>
<proteinExistence type="inferred from homology"/>
<organism evidence="8 9">
    <name type="scientific">Lichenibacterium ramalinae</name>
    <dbReference type="NCBI Taxonomy" id="2316527"/>
    <lineage>
        <taxon>Bacteria</taxon>
        <taxon>Pseudomonadati</taxon>
        <taxon>Pseudomonadota</taxon>
        <taxon>Alphaproteobacteria</taxon>
        <taxon>Hyphomicrobiales</taxon>
        <taxon>Lichenihabitantaceae</taxon>
        <taxon>Lichenibacterium</taxon>
    </lineage>
</organism>
<dbReference type="AlphaFoldDB" id="A0A4Q2RGY2"/>
<dbReference type="InterPro" id="IPR013551">
    <property type="entry name" value="YicC-like_C"/>
</dbReference>
<evidence type="ECO:0000256" key="4">
    <source>
        <dbReference type="ARBA" id="ARBA00022801"/>
    </source>
</evidence>